<proteinExistence type="inferred from homology"/>
<accession>A0ABV8MPT2</accession>
<evidence type="ECO:0000313" key="6">
    <source>
        <dbReference type="Proteomes" id="UP001595791"/>
    </source>
</evidence>
<keyword evidence="2 4" id="KW-1005">Bacterial flagellum biogenesis</keyword>
<evidence type="ECO:0000256" key="1">
    <source>
        <dbReference type="ARBA" id="ARBA00022490"/>
    </source>
</evidence>
<evidence type="ECO:0000313" key="5">
    <source>
        <dbReference type="EMBL" id="MFC4159230.1"/>
    </source>
</evidence>
<keyword evidence="5" id="KW-0966">Cell projection</keyword>
<dbReference type="HAMAP" id="MF_01185">
    <property type="entry name" value="FliW"/>
    <property type="match status" value="1"/>
</dbReference>
<evidence type="ECO:0000256" key="2">
    <source>
        <dbReference type="ARBA" id="ARBA00022795"/>
    </source>
</evidence>
<dbReference type="Proteomes" id="UP001595791">
    <property type="component" value="Unassembled WGS sequence"/>
</dbReference>
<dbReference type="SUPFAM" id="SSF141457">
    <property type="entry name" value="BH3618-like"/>
    <property type="match status" value="1"/>
</dbReference>
<comment type="function">
    <text evidence="4">Acts as an anti-CsrA protein, binds CsrA and prevents it from repressing translation of its target genes, one of which is flagellin. Binds to flagellin and participates in the assembly of the flagellum.</text>
</comment>
<dbReference type="InterPro" id="IPR024046">
    <property type="entry name" value="Flagellar_assmbl_FliW_dom_sf"/>
</dbReference>
<name>A0ABV8MPT2_9NEIS</name>
<dbReference type="RefSeq" id="WP_378162767.1">
    <property type="nucleotide sequence ID" value="NZ_JBHSBU010000001.1"/>
</dbReference>
<keyword evidence="5" id="KW-0969">Cilium</keyword>
<keyword evidence="6" id="KW-1185">Reference proteome</keyword>
<comment type="subunit">
    <text evidence="4">Interacts with translational regulator CsrA and flagellin(s).</text>
</comment>
<reference evidence="6" key="1">
    <citation type="journal article" date="2019" name="Int. J. Syst. Evol. Microbiol.">
        <title>The Global Catalogue of Microorganisms (GCM) 10K type strain sequencing project: providing services to taxonomists for standard genome sequencing and annotation.</title>
        <authorList>
            <consortium name="The Broad Institute Genomics Platform"/>
            <consortium name="The Broad Institute Genome Sequencing Center for Infectious Disease"/>
            <person name="Wu L."/>
            <person name="Ma J."/>
        </authorList>
    </citation>
    <scope>NUCLEOTIDE SEQUENCE [LARGE SCALE GENOMIC DNA]</scope>
    <source>
        <strain evidence="6">LMG 29894</strain>
    </source>
</reference>
<sequence length="138" mass="15238">MNIISPRFGALDIDDSTTICFPQGLPGFEHCHQFKLLHEDVPEPKVWWLQSLDDPDVIFSLIEAGMLGVNYQIVLSDAEAELLQVNDPNDIALLLTLSRQDGGGEIRANTQSPILLNVASRLALQKAGLRAEIVFTNE</sequence>
<protein>
    <recommendedName>
        <fullName evidence="4">Flagellar assembly factor FliW</fullName>
    </recommendedName>
</protein>
<organism evidence="5 6">
    <name type="scientific">Chitinimonas lacunae</name>
    <dbReference type="NCBI Taxonomy" id="1963018"/>
    <lineage>
        <taxon>Bacteria</taxon>
        <taxon>Pseudomonadati</taxon>
        <taxon>Pseudomonadota</taxon>
        <taxon>Betaproteobacteria</taxon>
        <taxon>Neisseriales</taxon>
        <taxon>Chitinibacteraceae</taxon>
        <taxon>Chitinimonas</taxon>
    </lineage>
</organism>
<keyword evidence="4" id="KW-0143">Chaperone</keyword>
<evidence type="ECO:0000256" key="3">
    <source>
        <dbReference type="ARBA" id="ARBA00022845"/>
    </source>
</evidence>
<keyword evidence="1 4" id="KW-0963">Cytoplasm</keyword>
<keyword evidence="3 4" id="KW-0810">Translation regulation</keyword>
<dbReference type="PANTHER" id="PTHR39190:SF1">
    <property type="entry name" value="FLAGELLAR ASSEMBLY FACTOR FLIW"/>
    <property type="match status" value="1"/>
</dbReference>
<dbReference type="PANTHER" id="PTHR39190">
    <property type="entry name" value="FLAGELLAR ASSEMBLY FACTOR FLIW"/>
    <property type="match status" value="1"/>
</dbReference>
<dbReference type="Gene3D" id="2.30.290.10">
    <property type="entry name" value="BH3618-like"/>
    <property type="match status" value="1"/>
</dbReference>
<comment type="similarity">
    <text evidence="4">Belongs to the FliW family.</text>
</comment>
<comment type="subcellular location">
    <subcellularLocation>
        <location evidence="4">Cytoplasm</location>
    </subcellularLocation>
</comment>
<keyword evidence="5" id="KW-0282">Flagellum</keyword>
<dbReference type="EMBL" id="JBHSBU010000001">
    <property type="protein sequence ID" value="MFC4159230.1"/>
    <property type="molecule type" value="Genomic_DNA"/>
</dbReference>
<comment type="caution">
    <text evidence="5">The sequence shown here is derived from an EMBL/GenBank/DDBJ whole genome shotgun (WGS) entry which is preliminary data.</text>
</comment>
<dbReference type="InterPro" id="IPR003775">
    <property type="entry name" value="Flagellar_assembly_factor_FliW"/>
</dbReference>
<evidence type="ECO:0000256" key="4">
    <source>
        <dbReference type="HAMAP-Rule" id="MF_01185"/>
    </source>
</evidence>
<dbReference type="Pfam" id="PF02623">
    <property type="entry name" value="FliW"/>
    <property type="match status" value="1"/>
</dbReference>
<gene>
    <name evidence="4 5" type="primary">fliW</name>
    <name evidence="5" type="ORF">ACFOW7_07655</name>
</gene>